<dbReference type="Bgee" id="WBGene00006865">
    <property type="expression patterns" value="Expressed in larva and 3 other cell types or tissues"/>
</dbReference>
<feature type="transmembrane region" description="Helical" evidence="5">
    <location>
        <begin position="338"/>
        <end position="357"/>
    </location>
</feature>
<dbReference type="Reactome" id="R-CEL-6798695">
    <property type="pathway name" value="Neutrophil degranulation"/>
</dbReference>
<dbReference type="HOGENOM" id="CLU_032344_0_0_1"/>
<gene>
    <name evidence="7 9" type="primary">slcf-2</name>
    <name evidence="7" type="ORF">CELE_ZK563.1</name>
    <name evidence="9" type="ORF">ZK563.1</name>
</gene>
<evidence type="ECO:0000313" key="8">
    <source>
        <dbReference type="Proteomes" id="UP000001940"/>
    </source>
</evidence>
<dbReference type="Reactome" id="R-CEL-5653890">
    <property type="pathway name" value="Lactose synthesis"/>
</dbReference>
<dbReference type="OMA" id="WISYSTH"/>
<dbReference type="Proteomes" id="UP000001940">
    <property type="component" value="Chromosome X"/>
</dbReference>
<keyword evidence="4 5" id="KW-0472">Membrane</keyword>
<dbReference type="Reactome" id="R-CEL-196836">
    <property type="pathway name" value="Vitamin C (ascorbate) metabolism"/>
</dbReference>
<organism evidence="7 8">
    <name type="scientific">Caenorhabditis elegans</name>
    <dbReference type="NCBI Taxonomy" id="6239"/>
    <lineage>
        <taxon>Eukaryota</taxon>
        <taxon>Metazoa</taxon>
        <taxon>Ecdysozoa</taxon>
        <taxon>Nematoda</taxon>
        <taxon>Chromadorea</taxon>
        <taxon>Rhabditida</taxon>
        <taxon>Rhabditina</taxon>
        <taxon>Rhabditomorpha</taxon>
        <taxon>Rhabditoidea</taxon>
        <taxon>Rhabditidae</taxon>
        <taxon>Peloderinae</taxon>
        <taxon>Caenorhabditis</taxon>
    </lineage>
</organism>
<accession>Q23535</accession>
<feature type="transmembrane region" description="Helical" evidence="5">
    <location>
        <begin position="403"/>
        <end position="424"/>
    </location>
</feature>
<dbReference type="Gene3D" id="1.20.1250.20">
    <property type="entry name" value="MFS general substrate transporter like domains"/>
    <property type="match status" value="1"/>
</dbReference>
<dbReference type="UCSC" id="ZK563.1">
    <property type="organism name" value="c. elegans"/>
</dbReference>
<dbReference type="CTD" id="192084"/>
<dbReference type="InterPro" id="IPR036259">
    <property type="entry name" value="MFS_trans_sf"/>
</dbReference>
<evidence type="ECO:0000313" key="9">
    <source>
        <dbReference type="WormBase" id="ZK563.1"/>
    </source>
</evidence>
<dbReference type="InParanoid" id="Q23535"/>
<dbReference type="PhylomeDB" id="Q23535"/>
<dbReference type="RefSeq" id="NP_508586.2">
    <property type="nucleotide sequence ID" value="NM_076185.4"/>
</dbReference>
<dbReference type="PANTHER" id="PTHR23503:SF115">
    <property type="entry name" value="MAJOR FACILITATOR SUPERFAMILY (MFS) PROFILE DOMAIN-CONTAINING PROTEIN"/>
    <property type="match status" value="1"/>
</dbReference>
<reference evidence="7 8" key="1">
    <citation type="journal article" date="1998" name="Science">
        <title>Genome sequence of the nematode C. elegans: a platform for investigating biology.</title>
        <authorList>
            <consortium name="The C. elegans sequencing consortium"/>
            <person name="Sulson J.E."/>
            <person name="Waterston R."/>
        </authorList>
    </citation>
    <scope>NUCLEOTIDE SEQUENCE [LARGE SCALE GENOMIC DNA]</scope>
    <source>
        <strain evidence="7 8">Bristol N2</strain>
    </source>
</reference>
<dbReference type="GeneID" id="192084"/>
<feature type="domain" description="Major facilitator superfamily (MFS) profile" evidence="6">
    <location>
        <begin position="72"/>
        <end position="525"/>
    </location>
</feature>
<dbReference type="WormBase" id="ZK563.1">
    <property type="protein sequence ID" value="CE46097"/>
    <property type="gene ID" value="WBGene00006865"/>
    <property type="gene designation" value="slcf-2"/>
</dbReference>
<feature type="transmembrane region" description="Helical" evidence="5">
    <location>
        <begin position="565"/>
        <end position="590"/>
    </location>
</feature>
<dbReference type="KEGG" id="cel:CELE_ZK563.1"/>
<keyword evidence="2 5" id="KW-0812">Transmembrane</keyword>
<dbReference type="InterPro" id="IPR005828">
    <property type="entry name" value="MFS_sugar_transport-like"/>
</dbReference>
<dbReference type="GO" id="GO:0015749">
    <property type="term" value="P:monosaccharide transmembrane transport"/>
    <property type="evidence" value="ECO:0000318"/>
    <property type="project" value="GO_Central"/>
</dbReference>
<dbReference type="SUPFAM" id="SSF103473">
    <property type="entry name" value="MFS general substrate transporter"/>
    <property type="match status" value="1"/>
</dbReference>
<evidence type="ECO:0000256" key="4">
    <source>
        <dbReference type="ARBA" id="ARBA00023136"/>
    </source>
</evidence>
<dbReference type="Reactome" id="R-CEL-422356">
    <property type="pathway name" value="Regulation of insulin secretion"/>
</dbReference>
<dbReference type="GO" id="GO:0016020">
    <property type="term" value="C:membrane"/>
    <property type="evidence" value="ECO:0000318"/>
    <property type="project" value="GO_Central"/>
</dbReference>
<feature type="transmembrane region" description="Helical" evidence="5">
    <location>
        <begin position="377"/>
        <end position="396"/>
    </location>
</feature>
<comment type="subcellular location">
    <subcellularLocation>
        <location evidence="1">Membrane</location>
        <topology evidence="1">Multi-pass membrane protein</topology>
    </subcellularLocation>
</comment>
<dbReference type="GO" id="GO:0015149">
    <property type="term" value="F:hexose transmembrane transporter activity"/>
    <property type="evidence" value="ECO:0000318"/>
    <property type="project" value="GO_Central"/>
</dbReference>
<feature type="transmembrane region" description="Helical" evidence="5">
    <location>
        <begin position="113"/>
        <end position="133"/>
    </location>
</feature>
<proteinExistence type="predicted"/>
<dbReference type="PANTHER" id="PTHR23503">
    <property type="entry name" value="SOLUTE CARRIER FAMILY 2"/>
    <property type="match status" value="1"/>
</dbReference>
<evidence type="ECO:0000256" key="1">
    <source>
        <dbReference type="ARBA" id="ARBA00004141"/>
    </source>
</evidence>
<evidence type="ECO:0000313" key="7">
    <source>
        <dbReference type="EMBL" id="CCD63048.1"/>
    </source>
</evidence>
<dbReference type="OrthoDB" id="4540492at2759"/>
<feature type="transmembrane region" description="Helical" evidence="5">
    <location>
        <begin position="68"/>
        <end position="93"/>
    </location>
</feature>
<dbReference type="AGR" id="WB:WBGene00006865"/>
<dbReference type="PROSITE" id="PS50850">
    <property type="entry name" value="MFS"/>
    <property type="match status" value="1"/>
</dbReference>
<dbReference type="FunCoup" id="Q23535">
    <property type="interactions" value="2"/>
</dbReference>
<dbReference type="InterPro" id="IPR020846">
    <property type="entry name" value="MFS_dom"/>
</dbReference>
<evidence type="ECO:0000256" key="3">
    <source>
        <dbReference type="ARBA" id="ARBA00022989"/>
    </source>
</evidence>
<evidence type="ECO:0000256" key="2">
    <source>
        <dbReference type="ARBA" id="ARBA00022692"/>
    </source>
</evidence>
<dbReference type="Reactome" id="R-CEL-189200">
    <property type="pathway name" value="Cellular hexose transport"/>
</dbReference>
<dbReference type="Pfam" id="PF00083">
    <property type="entry name" value="Sugar_tr"/>
    <property type="match status" value="1"/>
</dbReference>
<dbReference type="InterPro" id="IPR045263">
    <property type="entry name" value="GLUT"/>
</dbReference>
<dbReference type="Reactome" id="R-CEL-8981373">
    <property type="pathway name" value="Intestinal hexose absorption"/>
</dbReference>
<dbReference type="EMBL" id="BX284606">
    <property type="protein sequence ID" value="CCD63048.1"/>
    <property type="molecule type" value="Genomic_DNA"/>
</dbReference>
<keyword evidence="3 5" id="KW-1133">Transmembrane helix</keyword>
<dbReference type="SMR" id="Q23535"/>
<name>Q23535_CAEEL</name>
<accession>G4RVP6</accession>
<keyword evidence="8" id="KW-1185">Reference proteome</keyword>
<feature type="transmembrane region" description="Helical" evidence="5">
    <location>
        <begin position="238"/>
        <end position="257"/>
    </location>
</feature>
<protein>
    <submittedName>
        <fullName evidence="7">Major facilitator superfamily (MFS) profile domain-containing protein</fullName>
    </submittedName>
</protein>
<evidence type="ECO:0000256" key="5">
    <source>
        <dbReference type="SAM" id="Phobius"/>
    </source>
</evidence>
<evidence type="ECO:0000259" key="6">
    <source>
        <dbReference type="PROSITE" id="PS50850"/>
    </source>
</evidence>
<feature type="transmembrane region" description="Helical" evidence="5">
    <location>
        <begin position="145"/>
        <end position="165"/>
    </location>
</feature>
<dbReference type="AlphaFoldDB" id="Q23535"/>
<sequence>MFTLLTRGIPSLKTRGYFKARYQTGSDVYESLLEDANPEDGNAKPPEIHIRMPRIVNTCPPGSPSLRLALVVLSIGAASHFLLFLDSVVDNLLPAAMPFFLSVYENKENANHAWEMLVSSRIYGLAIGCFVAVLMSHRHGRKLPVVVGTILDVIGVVLTLLITSVPHGVTVATVGRLINGIGQGMVQTAGSVMLSELPPLKTRGTVLATLTMWACMGELGGMTISLDEFFGTPELWQWAMGFPLLLLLPALVVIWHAPESPRYLFIENREDEARKAMSYYQSPADCKQSIEEILLEKQFTMEMIKEKVDENGNTRKKEPAGLLSSICERLKDGRFTRALLIALFVQTFVHLDDWLWISYSTQIFENFGLTSGKAQTASLIMSLPQAVISIALLGCFDNFDRRTLLIVPTILSVIFGFLAIVFSSPGLSNVIPLFVIIPILATFDLSVAAISGESAYAIVPELFLANDKVLGSAIVGIVQNGFGGVLTNCLLTALNTHGISNVLIPFVAMNTVYVGVTYKWLPETAGKTPQEINRHFSPEFPGTNVFLYLKHKASKTFAYLSGKPALMNFISFVVQLACCIFLLDFGVNIYKNIGK</sequence>